<evidence type="ECO:0000313" key="1">
    <source>
        <dbReference type="EMBL" id="MBG0738988.1"/>
    </source>
</evidence>
<organism evidence="1 2">
    <name type="scientific">Arthrobacter terrae</name>
    <dbReference type="NCBI Taxonomy" id="2935737"/>
    <lineage>
        <taxon>Bacteria</taxon>
        <taxon>Bacillati</taxon>
        <taxon>Actinomycetota</taxon>
        <taxon>Actinomycetes</taxon>
        <taxon>Micrococcales</taxon>
        <taxon>Micrococcaceae</taxon>
        <taxon>Arthrobacter</taxon>
    </lineage>
</organism>
<dbReference type="RefSeq" id="WP_196395937.1">
    <property type="nucleotide sequence ID" value="NZ_JADNYM010000006.1"/>
</dbReference>
<dbReference type="Proteomes" id="UP000655366">
    <property type="component" value="Unassembled WGS sequence"/>
</dbReference>
<comment type="caution">
    <text evidence="1">The sequence shown here is derived from an EMBL/GenBank/DDBJ whole genome shotgun (WGS) entry which is preliminary data.</text>
</comment>
<protein>
    <submittedName>
        <fullName evidence="1">Uncharacterized protein</fullName>
    </submittedName>
</protein>
<reference evidence="1 2" key="1">
    <citation type="submission" date="2020-11" db="EMBL/GenBank/DDBJ databases">
        <title>Arthrobacter antarcticus sp. nov., isolated from Antarctic Soil.</title>
        <authorList>
            <person name="Li J."/>
        </authorList>
    </citation>
    <scope>NUCLEOTIDE SEQUENCE [LARGE SCALE GENOMIC DNA]</scope>
    <source>
        <strain evidence="1 2">Z1-20</strain>
    </source>
</reference>
<evidence type="ECO:0000313" key="2">
    <source>
        <dbReference type="Proteomes" id="UP000655366"/>
    </source>
</evidence>
<keyword evidence="2" id="KW-1185">Reference proteome</keyword>
<name>A0A931G4N1_9MICC</name>
<proteinExistence type="predicted"/>
<accession>A0A931G4N1</accession>
<dbReference type="AlphaFoldDB" id="A0A931G4N1"/>
<sequence length="194" mass="21485">MSSLHVGRDRHGTAIEDDCACVKADCGLVDGGKVHPGCDQHPYQLAKTLRQIHHADKCPELTDGAWAALLLETLDPVIAYMEATDEEDWQIDTVRSADGTTNCFFGHLFSMGGTDARGNALWDLFESSWASTYRLYPINDGTSSSYPQPTPKQRILAFLKDLNTGSVLTTPQQMEEDYNHWLAEENRSAGVHTI</sequence>
<dbReference type="EMBL" id="JADNYM010000006">
    <property type="protein sequence ID" value="MBG0738988.1"/>
    <property type="molecule type" value="Genomic_DNA"/>
</dbReference>
<gene>
    <name evidence="1" type="ORF">IV500_06065</name>
</gene>